<evidence type="ECO:0000313" key="3">
    <source>
        <dbReference type="EMBL" id="KAK5541314.1"/>
    </source>
</evidence>
<feature type="compositionally biased region" description="Polar residues" evidence="1">
    <location>
        <begin position="248"/>
        <end position="260"/>
    </location>
</feature>
<gene>
    <name evidence="3" type="ORF">LTR25_003091</name>
</gene>
<accession>A0AAV9QIM6</accession>
<evidence type="ECO:0000259" key="2">
    <source>
        <dbReference type="PROSITE" id="PS50097"/>
    </source>
</evidence>
<dbReference type="SUPFAM" id="SSF54695">
    <property type="entry name" value="POZ domain"/>
    <property type="match status" value="1"/>
</dbReference>
<reference evidence="3 4" key="1">
    <citation type="submission" date="2023-06" db="EMBL/GenBank/DDBJ databases">
        <title>Black Yeasts Isolated from many extreme environments.</title>
        <authorList>
            <person name="Coleine C."/>
            <person name="Stajich J.E."/>
            <person name="Selbmann L."/>
        </authorList>
    </citation>
    <scope>NUCLEOTIDE SEQUENCE [LARGE SCALE GENOMIC DNA]</scope>
    <source>
        <strain evidence="3 4">CCFEE 5887</strain>
    </source>
</reference>
<evidence type="ECO:0000313" key="4">
    <source>
        <dbReference type="Proteomes" id="UP001345827"/>
    </source>
</evidence>
<feature type="region of interest" description="Disordered" evidence="1">
    <location>
        <begin position="212"/>
        <end position="266"/>
    </location>
</feature>
<dbReference type="PANTHER" id="PTHR47843:SF2">
    <property type="entry name" value="BTB DOMAIN-CONTAINING PROTEIN"/>
    <property type="match status" value="1"/>
</dbReference>
<organism evidence="3 4">
    <name type="scientific">Vermiconidia calcicola</name>
    <dbReference type="NCBI Taxonomy" id="1690605"/>
    <lineage>
        <taxon>Eukaryota</taxon>
        <taxon>Fungi</taxon>
        <taxon>Dikarya</taxon>
        <taxon>Ascomycota</taxon>
        <taxon>Pezizomycotina</taxon>
        <taxon>Dothideomycetes</taxon>
        <taxon>Dothideomycetidae</taxon>
        <taxon>Mycosphaerellales</taxon>
        <taxon>Extremaceae</taxon>
        <taxon>Vermiconidia</taxon>
    </lineage>
</organism>
<dbReference type="InterPro" id="IPR011333">
    <property type="entry name" value="SKP1/BTB/POZ_sf"/>
</dbReference>
<sequence>MENEPNKTQEQKREKPLHELLTSSVVDIYVGPESTHWTIHERLLCYHSPYFASIFYADDKNEEKKQRGNKSYGLPDEDDYPFELFVGWLYSRSIRPPKIEKDIGPLLELYLISEKFEMKKLGTDVVEVVRDFYHNTSTYPGLRRVQYIYSETDEDNEMREMMVSSVARQLTTSDKIPAHWATALQRNGQLAVDIIRAIQQWHIEERSIPDARDISSNRGRQANGGGFSAIERGGDSMETVDTNLGVESLNSGASSDTPNVKSDAEE</sequence>
<dbReference type="PANTHER" id="PTHR47843">
    <property type="entry name" value="BTB DOMAIN-CONTAINING PROTEIN-RELATED"/>
    <property type="match status" value="1"/>
</dbReference>
<dbReference type="AlphaFoldDB" id="A0AAV9QIM6"/>
<feature type="domain" description="BTB" evidence="2">
    <location>
        <begin position="26"/>
        <end position="98"/>
    </location>
</feature>
<dbReference type="Pfam" id="PF00651">
    <property type="entry name" value="BTB"/>
    <property type="match status" value="1"/>
</dbReference>
<protein>
    <recommendedName>
        <fullName evidence="2">BTB domain-containing protein</fullName>
    </recommendedName>
</protein>
<dbReference type="EMBL" id="JAXLQG010000004">
    <property type="protein sequence ID" value="KAK5541314.1"/>
    <property type="molecule type" value="Genomic_DNA"/>
</dbReference>
<dbReference type="Gene3D" id="3.30.710.10">
    <property type="entry name" value="Potassium Channel Kv1.1, Chain A"/>
    <property type="match status" value="1"/>
</dbReference>
<name>A0AAV9QIM6_9PEZI</name>
<evidence type="ECO:0000256" key="1">
    <source>
        <dbReference type="SAM" id="MobiDB-lite"/>
    </source>
</evidence>
<keyword evidence="4" id="KW-1185">Reference proteome</keyword>
<dbReference type="Proteomes" id="UP001345827">
    <property type="component" value="Unassembled WGS sequence"/>
</dbReference>
<dbReference type="InterPro" id="IPR000210">
    <property type="entry name" value="BTB/POZ_dom"/>
</dbReference>
<comment type="caution">
    <text evidence="3">The sequence shown here is derived from an EMBL/GenBank/DDBJ whole genome shotgun (WGS) entry which is preliminary data.</text>
</comment>
<dbReference type="PROSITE" id="PS50097">
    <property type="entry name" value="BTB"/>
    <property type="match status" value="1"/>
</dbReference>
<proteinExistence type="predicted"/>